<name>A0A383ERE3_9ZZZZ</name>
<reference evidence="1" key="1">
    <citation type="submission" date="2018-05" db="EMBL/GenBank/DDBJ databases">
        <authorList>
            <person name="Lanie J.A."/>
            <person name="Ng W.-L."/>
            <person name="Kazmierczak K.M."/>
            <person name="Andrzejewski T.M."/>
            <person name="Davidsen T.M."/>
            <person name="Wayne K.J."/>
            <person name="Tettelin H."/>
            <person name="Glass J.I."/>
            <person name="Rusch D."/>
            <person name="Podicherti R."/>
            <person name="Tsui H.-C.T."/>
            <person name="Winkler M.E."/>
        </authorList>
    </citation>
    <scope>NUCLEOTIDE SEQUENCE</scope>
</reference>
<dbReference type="EMBL" id="UINC01228239">
    <property type="protein sequence ID" value="SVE59466.1"/>
    <property type="molecule type" value="Genomic_DNA"/>
</dbReference>
<accession>A0A383ERE3</accession>
<organism evidence="1">
    <name type="scientific">marine metagenome</name>
    <dbReference type="NCBI Taxonomy" id="408172"/>
    <lineage>
        <taxon>unclassified sequences</taxon>
        <taxon>metagenomes</taxon>
        <taxon>ecological metagenomes</taxon>
    </lineage>
</organism>
<protein>
    <recommendedName>
        <fullName evidence="2">Outer membrane protein beta-barrel domain-containing protein</fullName>
    </recommendedName>
</protein>
<evidence type="ECO:0000313" key="1">
    <source>
        <dbReference type="EMBL" id="SVE59466.1"/>
    </source>
</evidence>
<dbReference type="AlphaFoldDB" id="A0A383ERE3"/>
<proteinExistence type="predicted"/>
<sequence length="186" mass="19586">MRHTLLIVLICCSFEIIAQERETILDGEMEISYFGGLTLKFTGIMDNITGLVGGHGGVLINDAIYLGGALGSSITEIGSGYSSYRYGGLLLGSFVKPNEAIHYFAGVGLYSGKISSEGLKGIILPSTEEFSIIEPNIGVGVNLNEKMKSTLGLSYKLVGAIDNADISKKDVGGFSLNGAIIIGLLD</sequence>
<evidence type="ECO:0008006" key="2">
    <source>
        <dbReference type="Google" id="ProtNLM"/>
    </source>
</evidence>
<gene>
    <name evidence="1" type="ORF">METZ01_LOCUS512320</name>
</gene>